<feature type="transmembrane region" description="Helical" evidence="6">
    <location>
        <begin position="376"/>
        <end position="394"/>
    </location>
</feature>
<gene>
    <name evidence="7" type="ORF">SELMODRAFT_164302</name>
</gene>
<keyword evidence="4 6" id="KW-1133">Transmembrane helix</keyword>
<comment type="similarity">
    <text evidence="2">Belongs to the multi antimicrobial extrusion (MATE) (TC 2.A.66.1) family.</text>
</comment>
<comment type="subcellular location">
    <subcellularLocation>
        <location evidence="1">Membrane</location>
        <topology evidence="1">Multi-pass membrane protein</topology>
    </subcellularLocation>
</comment>
<evidence type="ECO:0000256" key="1">
    <source>
        <dbReference type="ARBA" id="ARBA00004141"/>
    </source>
</evidence>
<evidence type="ECO:0000256" key="4">
    <source>
        <dbReference type="ARBA" id="ARBA00022989"/>
    </source>
</evidence>
<dbReference type="FunCoup" id="D8QNB4">
    <property type="interactions" value="1337"/>
</dbReference>
<proteinExistence type="inferred from homology"/>
<dbReference type="PANTHER" id="PTHR42893">
    <property type="entry name" value="PROTEIN DETOXIFICATION 44, CHLOROPLASTIC-RELATED"/>
    <property type="match status" value="1"/>
</dbReference>
<dbReference type="GO" id="GO:0022857">
    <property type="term" value="F:transmembrane transporter activity"/>
    <property type="evidence" value="ECO:0000318"/>
    <property type="project" value="GO_Central"/>
</dbReference>
<dbReference type="InParanoid" id="D8QNB4"/>
<feature type="transmembrane region" description="Helical" evidence="6">
    <location>
        <begin position="344"/>
        <end position="364"/>
    </location>
</feature>
<name>D8QNB4_SELML</name>
<evidence type="ECO:0000313" key="7">
    <source>
        <dbReference type="EMBL" id="EFJ38072.1"/>
    </source>
</evidence>
<feature type="transmembrane region" description="Helical" evidence="6">
    <location>
        <begin position="266"/>
        <end position="289"/>
    </location>
</feature>
<feature type="transmembrane region" description="Helical" evidence="6">
    <location>
        <begin position="310"/>
        <end position="332"/>
    </location>
</feature>
<dbReference type="Pfam" id="PF01554">
    <property type="entry name" value="MatE"/>
    <property type="match status" value="2"/>
</dbReference>
<dbReference type="OMA" id="NTFTYQS"/>
<evidence type="ECO:0000256" key="3">
    <source>
        <dbReference type="ARBA" id="ARBA00022692"/>
    </source>
</evidence>
<keyword evidence="5 6" id="KW-0472">Membrane</keyword>
<dbReference type="EMBL" id="GL377565">
    <property type="protein sequence ID" value="EFJ38072.1"/>
    <property type="molecule type" value="Genomic_DNA"/>
</dbReference>
<dbReference type="Proteomes" id="UP000001514">
    <property type="component" value="Unassembled WGS sequence"/>
</dbReference>
<evidence type="ECO:0000256" key="2">
    <source>
        <dbReference type="ARBA" id="ARBA00010199"/>
    </source>
</evidence>
<evidence type="ECO:0000313" key="8">
    <source>
        <dbReference type="Proteomes" id="UP000001514"/>
    </source>
</evidence>
<organism evidence="8">
    <name type="scientific">Selaginella moellendorffii</name>
    <name type="common">Spikemoss</name>
    <dbReference type="NCBI Taxonomy" id="88036"/>
    <lineage>
        <taxon>Eukaryota</taxon>
        <taxon>Viridiplantae</taxon>
        <taxon>Streptophyta</taxon>
        <taxon>Embryophyta</taxon>
        <taxon>Tracheophyta</taxon>
        <taxon>Lycopodiopsida</taxon>
        <taxon>Selaginellales</taxon>
        <taxon>Selaginellaceae</taxon>
        <taxon>Selaginella</taxon>
    </lineage>
</organism>
<sequence length="442" mass="47058">MFEQVRQIFAFAGPALGIWLSGPIMSLIDTSVVGTTSSLQLAALGPGTVMCDGLSYVFMFLSVATSNLIATSLANKDEKEAANHLARLLFVAFGCGMAMLAAIRFSSNFFLSAFVGAKNSGIVPAAATYVNIRAWAWPAVLVTMVAQSASLGMQDSWSPLKVLLVASLVNAFGDILLCTFLGYGIAGAAWATALSQYVAGILMLTSLKAKGYNPLAIVVPSFKDILQMIEIAAPVLMTMLSKICFYTTITYFATSLGPLTLGAHQVMIGIFTLFSVCGEPLAQTAQSFMPELISGKTRNFEQARTLLKTLLYTGAILGFSLASIGVAVPFLVPQLFTNDSAIVAQMHSVAFPFFWSIVLTPPALSLEGTLLAGRDLGFLGLSMTSCFVCGSLLMKIFHKLGLGLNSCWWTLVLFQSARLTASYTRLHSSKSILKECAPAATS</sequence>
<evidence type="ECO:0008006" key="9">
    <source>
        <dbReference type="Google" id="ProtNLM"/>
    </source>
</evidence>
<feature type="transmembrane region" description="Helical" evidence="6">
    <location>
        <begin position="85"/>
        <end position="105"/>
    </location>
</feature>
<dbReference type="InterPro" id="IPR002528">
    <property type="entry name" value="MATE_fam"/>
</dbReference>
<evidence type="ECO:0000256" key="6">
    <source>
        <dbReference type="SAM" id="Phobius"/>
    </source>
</evidence>
<dbReference type="GO" id="GO:0042910">
    <property type="term" value="F:xenobiotic transmembrane transporter activity"/>
    <property type="evidence" value="ECO:0007669"/>
    <property type="project" value="InterPro"/>
</dbReference>
<accession>D8QNB4</accession>
<protein>
    <recommendedName>
        <fullName evidence="9">Protein DETOXIFICATION</fullName>
    </recommendedName>
</protein>
<keyword evidence="3 6" id="KW-0812">Transmembrane</keyword>
<dbReference type="Gramene" id="EFJ38072">
    <property type="protein sequence ID" value="EFJ38072"/>
    <property type="gene ID" value="SELMODRAFT_164302"/>
</dbReference>
<feature type="transmembrane region" description="Helical" evidence="6">
    <location>
        <begin position="163"/>
        <end position="183"/>
    </location>
</feature>
<dbReference type="GO" id="GO:0016020">
    <property type="term" value="C:membrane"/>
    <property type="evidence" value="ECO:0007669"/>
    <property type="project" value="UniProtKB-SubCell"/>
</dbReference>
<feature type="transmembrane region" description="Helical" evidence="6">
    <location>
        <begin position="228"/>
        <end position="254"/>
    </location>
</feature>
<dbReference type="STRING" id="88036.D8QNB4"/>
<dbReference type="HOGENOM" id="CLU_012893_15_1_1"/>
<reference evidence="7 8" key="1">
    <citation type="journal article" date="2011" name="Science">
        <title>The Selaginella genome identifies genetic changes associated with the evolution of vascular plants.</title>
        <authorList>
            <person name="Banks J.A."/>
            <person name="Nishiyama T."/>
            <person name="Hasebe M."/>
            <person name="Bowman J.L."/>
            <person name="Gribskov M."/>
            <person name="dePamphilis C."/>
            <person name="Albert V.A."/>
            <person name="Aono N."/>
            <person name="Aoyama T."/>
            <person name="Ambrose B.A."/>
            <person name="Ashton N.W."/>
            <person name="Axtell M.J."/>
            <person name="Barker E."/>
            <person name="Barker M.S."/>
            <person name="Bennetzen J.L."/>
            <person name="Bonawitz N.D."/>
            <person name="Chapple C."/>
            <person name="Cheng C."/>
            <person name="Correa L.G."/>
            <person name="Dacre M."/>
            <person name="DeBarry J."/>
            <person name="Dreyer I."/>
            <person name="Elias M."/>
            <person name="Engstrom E.M."/>
            <person name="Estelle M."/>
            <person name="Feng L."/>
            <person name="Finet C."/>
            <person name="Floyd S.K."/>
            <person name="Frommer W.B."/>
            <person name="Fujita T."/>
            <person name="Gramzow L."/>
            <person name="Gutensohn M."/>
            <person name="Harholt J."/>
            <person name="Hattori M."/>
            <person name="Heyl A."/>
            <person name="Hirai T."/>
            <person name="Hiwatashi Y."/>
            <person name="Ishikawa M."/>
            <person name="Iwata M."/>
            <person name="Karol K.G."/>
            <person name="Koehler B."/>
            <person name="Kolukisaoglu U."/>
            <person name="Kubo M."/>
            <person name="Kurata T."/>
            <person name="Lalonde S."/>
            <person name="Li K."/>
            <person name="Li Y."/>
            <person name="Litt A."/>
            <person name="Lyons E."/>
            <person name="Manning G."/>
            <person name="Maruyama T."/>
            <person name="Michael T.P."/>
            <person name="Mikami K."/>
            <person name="Miyazaki S."/>
            <person name="Morinaga S."/>
            <person name="Murata T."/>
            <person name="Mueller-Roeber B."/>
            <person name="Nelson D.R."/>
            <person name="Obara M."/>
            <person name="Oguri Y."/>
            <person name="Olmstead R.G."/>
            <person name="Onodera N."/>
            <person name="Petersen B.L."/>
            <person name="Pils B."/>
            <person name="Prigge M."/>
            <person name="Rensing S.A."/>
            <person name="Riano-Pachon D.M."/>
            <person name="Roberts A.W."/>
            <person name="Sato Y."/>
            <person name="Scheller H.V."/>
            <person name="Schulz B."/>
            <person name="Schulz C."/>
            <person name="Shakirov E.V."/>
            <person name="Shibagaki N."/>
            <person name="Shinohara N."/>
            <person name="Shippen D.E."/>
            <person name="Soerensen I."/>
            <person name="Sotooka R."/>
            <person name="Sugimoto N."/>
            <person name="Sugita M."/>
            <person name="Sumikawa N."/>
            <person name="Tanurdzic M."/>
            <person name="Theissen G."/>
            <person name="Ulvskov P."/>
            <person name="Wakazuki S."/>
            <person name="Weng J.K."/>
            <person name="Willats W.W."/>
            <person name="Wipf D."/>
            <person name="Wolf P.G."/>
            <person name="Yang L."/>
            <person name="Zimmer A.D."/>
            <person name="Zhu Q."/>
            <person name="Mitros T."/>
            <person name="Hellsten U."/>
            <person name="Loque D."/>
            <person name="Otillar R."/>
            <person name="Salamov A."/>
            <person name="Schmutz J."/>
            <person name="Shapiro H."/>
            <person name="Lindquist E."/>
            <person name="Lucas S."/>
            <person name="Rokhsar D."/>
            <person name="Grigoriev I.V."/>
        </authorList>
    </citation>
    <scope>NUCLEOTIDE SEQUENCE [LARGE SCALE GENOMIC DNA]</scope>
</reference>
<dbReference type="AlphaFoldDB" id="D8QNB4"/>
<dbReference type="GO" id="GO:0015297">
    <property type="term" value="F:antiporter activity"/>
    <property type="evidence" value="ECO:0007669"/>
    <property type="project" value="InterPro"/>
</dbReference>
<keyword evidence="8" id="KW-1185">Reference proteome</keyword>
<dbReference type="KEGG" id="smo:SELMODRAFT_164302"/>
<dbReference type="InterPro" id="IPR044644">
    <property type="entry name" value="DinF-like"/>
</dbReference>
<dbReference type="PANTHER" id="PTHR42893:SF9">
    <property type="entry name" value="PROTEIN DETOXIFICATION 46, CHLOROPLASTIC"/>
    <property type="match status" value="1"/>
</dbReference>
<dbReference type="eggNOG" id="KOG1347">
    <property type="taxonomic scope" value="Eukaryota"/>
</dbReference>
<dbReference type="CDD" id="cd13136">
    <property type="entry name" value="MATE_DinF_like"/>
    <property type="match status" value="1"/>
</dbReference>
<evidence type="ECO:0000256" key="5">
    <source>
        <dbReference type="ARBA" id="ARBA00023136"/>
    </source>
</evidence>